<protein>
    <submittedName>
        <fullName evidence="1">Integrase core domain containing protein</fullName>
    </submittedName>
</protein>
<dbReference type="InParanoid" id="M1DPP4"/>
<dbReference type="Gramene" id="PGSC0003DMT400092377">
    <property type="protein sequence ID" value="PGSC0003DMT400092377"/>
    <property type="gene ID" value="PGSC0003DMG400041948"/>
</dbReference>
<dbReference type="HOGENOM" id="CLU_1931255_0_0_1"/>
<dbReference type="AlphaFoldDB" id="M1DPP4"/>
<evidence type="ECO:0000313" key="1">
    <source>
        <dbReference type="EnsemblPlants" id="PGSC0003DMT400092377"/>
    </source>
</evidence>
<name>M1DPP4_SOLTU</name>
<dbReference type="Proteomes" id="UP000011115">
    <property type="component" value="Unassembled WGS sequence"/>
</dbReference>
<accession>M1DPP4</accession>
<sequence length="131" mass="14106">MRNRDNTSEKEKGNTGLMIADATRRLAKLPLYLLKLQNTEAKLGEAVLPLALELESEPDADSEIAGDPIGVAPSSDWGSDSGITYRARFYVVRGVVGEVLVGVETYSTSVSSSISRKKCATDLDLDLPFAT</sequence>
<evidence type="ECO:0000313" key="2">
    <source>
        <dbReference type="Proteomes" id="UP000011115"/>
    </source>
</evidence>
<organism evidence="1 2">
    <name type="scientific">Solanum tuberosum</name>
    <name type="common">Potato</name>
    <dbReference type="NCBI Taxonomy" id="4113"/>
    <lineage>
        <taxon>Eukaryota</taxon>
        <taxon>Viridiplantae</taxon>
        <taxon>Streptophyta</taxon>
        <taxon>Embryophyta</taxon>
        <taxon>Tracheophyta</taxon>
        <taxon>Spermatophyta</taxon>
        <taxon>Magnoliopsida</taxon>
        <taxon>eudicotyledons</taxon>
        <taxon>Gunneridae</taxon>
        <taxon>Pentapetalae</taxon>
        <taxon>asterids</taxon>
        <taxon>lamiids</taxon>
        <taxon>Solanales</taxon>
        <taxon>Solanaceae</taxon>
        <taxon>Solanoideae</taxon>
        <taxon>Solaneae</taxon>
        <taxon>Solanum</taxon>
    </lineage>
</organism>
<keyword evidence="2" id="KW-1185">Reference proteome</keyword>
<proteinExistence type="predicted"/>
<dbReference type="EnsemblPlants" id="PGSC0003DMT400092377">
    <property type="protein sequence ID" value="PGSC0003DMT400092377"/>
    <property type="gene ID" value="PGSC0003DMG400041948"/>
</dbReference>
<reference evidence="1" key="2">
    <citation type="submission" date="2015-06" db="UniProtKB">
        <authorList>
            <consortium name="EnsemblPlants"/>
        </authorList>
    </citation>
    <scope>IDENTIFICATION</scope>
    <source>
        <strain evidence="1">DM1-3 516 R44</strain>
    </source>
</reference>
<reference evidence="2" key="1">
    <citation type="journal article" date="2011" name="Nature">
        <title>Genome sequence and analysis of the tuber crop potato.</title>
        <authorList>
            <consortium name="The Potato Genome Sequencing Consortium"/>
        </authorList>
    </citation>
    <scope>NUCLEOTIDE SEQUENCE [LARGE SCALE GENOMIC DNA]</scope>
    <source>
        <strain evidence="2">cv. DM1-3 516 R44</strain>
    </source>
</reference>
<dbReference type="PaxDb" id="4113-PGSC0003DMT400092377"/>